<evidence type="ECO:0000313" key="2">
    <source>
        <dbReference type="Proteomes" id="UP001145021"/>
    </source>
</evidence>
<comment type="caution">
    <text evidence="1">The sequence shown here is derived from an EMBL/GenBank/DDBJ whole genome shotgun (WGS) entry which is preliminary data.</text>
</comment>
<keyword evidence="2" id="KW-1185">Reference proteome</keyword>
<evidence type="ECO:0000313" key="1">
    <source>
        <dbReference type="EMBL" id="KAJ1642596.1"/>
    </source>
</evidence>
<gene>
    <name evidence="1" type="ORF">LPJ64_005572</name>
</gene>
<organism evidence="1 2">
    <name type="scientific">Coemansia asiatica</name>
    <dbReference type="NCBI Taxonomy" id="1052880"/>
    <lineage>
        <taxon>Eukaryota</taxon>
        <taxon>Fungi</taxon>
        <taxon>Fungi incertae sedis</taxon>
        <taxon>Zoopagomycota</taxon>
        <taxon>Kickxellomycotina</taxon>
        <taxon>Kickxellomycetes</taxon>
        <taxon>Kickxellales</taxon>
        <taxon>Kickxellaceae</taxon>
        <taxon>Coemansia</taxon>
    </lineage>
</organism>
<protein>
    <submittedName>
        <fullName evidence="1">Uncharacterized protein</fullName>
    </submittedName>
</protein>
<dbReference type="EMBL" id="JANBOH010000371">
    <property type="protein sequence ID" value="KAJ1642596.1"/>
    <property type="molecule type" value="Genomic_DNA"/>
</dbReference>
<sequence>MSRNNTITCNISLFRQALPSTFLTTATHKSNLGLAIFIPKLSIVVEAPPMQMSQLLKEPLGNESDIFNAWLERECSECTWIADEEEPELMSQLLKKPLSNNKTDKFNNWPEHECSECTWIVDEKEPELMSQLLNELPGDESKLFNAWVERECSGCTWISDELPPIQMCLELNKPTGNSAFKAWLKKKQNTCASVSLPKRRIGERILSL</sequence>
<name>A0A9W7XGX6_9FUNG</name>
<proteinExistence type="predicted"/>
<dbReference type="Proteomes" id="UP001145021">
    <property type="component" value="Unassembled WGS sequence"/>
</dbReference>
<dbReference type="AlphaFoldDB" id="A0A9W7XGX6"/>
<accession>A0A9W7XGX6</accession>
<reference evidence="1" key="1">
    <citation type="submission" date="2022-07" db="EMBL/GenBank/DDBJ databases">
        <title>Phylogenomic reconstructions and comparative analyses of Kickxellomycotina fungi.</title>
        <authorList>
            <person name="Reynolds N.K."/>
            <person name="Stajich J.E."/>
            <person name="Barry K."/>
            <person name="Grigoriev I.V."/>
            <person name="Crous P."/>
            <person name="Smith M.E."/>
        </authorList>
    </citation>
    <scope>NUCLEOTIDE SEQUENCE</scope>
    <source>
        <strain evidence="1">NBRC 105413</strain>
    </source>
</reference>